<proteinExistence type="inferred from homology"/>
<dbReference type="InterPro" id="IPR051159">
    <property type="entry name" value="Hexapeptide_acetyltransf"/>
</dbReference>
<dbReference type="PANTHER" id="PTHR23416">
    <property type="entry name" value="SIALIC ACID SYNTHASE-RELATED"/>
    <property type="match status" value="1"/>
</dbReference>
<dbReference type="Pfam" id="PF14602">
    <property type="entry name" value="Hexapep_2"/>
    <property type="match status" value="1"/>
</dbReference>
<keyword evidence="4 6" id="KW-0012">Acyltransferase</keyword>
<dbReference type="EC" id="2.3.1.-" evidence="6"/>
<dbReference type="EMBL" id="CP134537">
    <property type="protein sequence ID" value="WNH08608.1"/>
    <property type="molecule type" value="Genomic_DNA"/>
</dbReference>
<reference evidence="6 7" key="1">
    <citation type="submission" date="2023-09" db="EMBL/GenBank/DDBJ databases">
        <title>Thalassobella suaedae gen. nov., sp. nov., a marine bacterium of the family Flavobacteriaceae isolated from a halophyte Suaeda japonica.</title>
        <authorList>
            <person name="Lee S.Y."/>
            <person name="Hwang C.Y."/>
        </authorList>
    </citation>
    <scope>NUCLEOTIDE SEQUENCE [LARGE SCALE GENOMIC DNA]</scope>
    <source>
        <strain evidence="6 7">HL-DH14</strain>
    </source>
</reference>
<gene>
    <name evidence="6" type="ORF">RHP51_16130</name>
</gene>
<dbReference type="InterPro" id="IPR011004">
    <property type="entry name" value="Trimer_LpxA-like_sf"/>
</dbReference>
<accession>A0ABY9XRQ3</accession>
<dbReference type="CDD" id="cd04647">
    <property type="entry name" value="LbH_MAT_like"/>
    <property type="match status" value="1"/>
</dbReference>
<dbReference type="SUPFAM" id="SSF51161">
    <property type="entry name" value="Trimeric LpxA-like enzymes"/>
    <property type="match status" value="1"/>
</dbReference>
<organism evidence="6 7">
    <name type="scientific">Thalassobellus suaedae</name>
    <dbReference type="NCBI Taxonomy" id="3074124"/>
    <lineage>
        <taxon>Bacteria</taxon>
        <taxon>Pseudomonadati</taxon>
        <taxon>Bacteroidota</taxon>
        <taxon>Flavobacteriia</taxon>
        <taxon>Flavobacteriales</taxon>
        <taxon>Flavobacteriaceae</taxon>
        <taxon>Thalassobellus</taxon>
    </lineage>
</organism>
<protein>
    <submittedName>
        <fullName evidence="6">Acyltransferase</fullName>
        <ecNumber evidence="6">2.3.1.-</ecNumber>
    </submittedName>
</protein>
<evidence type="ECO:0000313" key="6">
    <source>
        <dbReference type="EMBL" id="WNH08608.1"/>
    </source>
</evidence>
<dbReference type="RefSeq" id="WP_415865236.1">
    <property type="nucleotide sequence ID" value="NZ_CP134537.1"/>
</dbReference>
<dbReference type="PROSITE" id="PS00101">
    <property type="entry name" value="HEXAPEP_TRANSFERASES"/>
    <property type="match status" value="1"/>
</dbReference>
<keyword evidence="3" id="KW-0677">Repeat</keyword>
<dbReference type="PANTHER" id="PTHR23416:SF23">
    <property type="entry name" value="ACETYLTRANSFERASE C18B11.09C-RELATED"/>
    <property type="match status" value="1"/>
</dbReference>
<comment type="similarity">
    <text evidence="1">Belongs to the transferase hexapeptide repeat family.</text>
</comment>
<keyword evidence="5" id="KW-1133">Transmembrane helix</keyword>
<feature type="transmembrane region" description="Helical" evidence="5">
    <location>
        <begin position="12"/>
        <end position="34"/>
    </location>
</feature>
<dbReference type="Gene3D" id="2.160.10.10">
    <property type="entry name" value="Hexapeptide repeat proteins"/>
    <property type="match status" value="1"/>
</dbReference>
<dbReference type="Proteomes" id="UP001302806">
    <property type="component" value="Chromosome"/>
</dbReference>
<keyword evidence="5" id="KW-0812">Transmembrane</keyword>
<dbReference type="GO" id="GO:0016746">
    <property type="term" value="F:acyltransferase activity"/>
    <property type="evidence" value="ECO:0007669"/>
    <property type="project" value="UniProtKB-KW"/>
</dbReference>
<keyword evidence="5" id="KW-0472">Membrane</keyword>
<evidence type="ECO:0000256" key="2">
    <source>
        <dbReference type="ARBA" id="ARBA00022679"/>
    </source>
</evidence>
<evidence type="ECO:0000256" key="4">
    <source>
        <dbReference type="ARBA" id="ARBA00023315"/>
    </source>
</evidence>
<dbReference type="InterPro" id="IPR018357">
    <property type="entry name" value="Hexapep_transf_CS"/>
</dbReference>
<evidence type="ECO:0000256" key="1">
    <source>
        <dbReference type="ARBA" id="ARBA00007274"/>
    </source>
</evidence>
<keyword evidence="2 6" id="KW-0808">Transferase</keyword>
<name>A0ABY9XRQ3_9FLAO</name>
<evidence type="ECO:0000256" key="5">
    <source>
        <dbReference type="SAM" id="Phobius"/>
    </source>
</evidence>
<evidence type="ECO:0000313" key="7">
    <source>
        <dbReference type="Proteomes" id="UP001302806"/>
    </source>
</evidence>
<sequence>MIKIIQWFFKVFLKLNYGIISVYSKIIVYVLFYVHKVEHKAFVTKGVPRVFVSSKGSFKIGNNFKMNNVYWANPIGREKKCLFVVGEGANLMIGENVGVSFVSIVCRLEIKIGNNVKIGGNVCIYDTDFHSLNFLYRRIKKQDNKETKNKPVKINDDVFIGAHSIILKGVEIGEKSIIGAGSVVSKSVPKGEIWAGNPAKFIRNI</sequence>
<dbReference type="InterPro" id="IPR001451">
    <property type="entry name" value="Hexapep"/>
</dbReference>
<evidence type="ECO:0000256" key="3">
    <source>
        <dbReference type="ARBA" id="ARBA00022737"/>
    </source>
</evidence>